<reference evidence="2" key="1">
    <citation type="submission" date="2020-06" db="EMBL/GenBank/DDBJ databases">
        <title>Unique genomic features of the anaerobic methanotrophic archaea.</title>
        <authorList>
            <person name="Chadwick G.L."/>
            <person name="Skennerton C.T."/>
            <person name="Laso-Perez R."/>
            <person name="Leu A.O."/>
            <person name="Speth D.R."/>
            <person name="Yu H."/>
            <person name="Morgan-Lang C."/>
            <person name="Hatzenpichler R."/>
            <person name="Goudeau D."/>
            <person name="Malmstrom R."/>
            <person name="Brazelton W.J."/>
            <person name="Woyke T."/>
            <person name="Hallam S.J."/>
            <person name="Tyson G.W."/>
            <person name="Wegener G."/>
            <person name="Boetius A."/>
            <person name="Orphan V."/>
        </authorList>
    </citation>
    <scope>NUCLEOTIDE SEQUENCE</scope>
</reference>
<name>A0A7G9Y1E5_9EURY</name>
<dbReference type="AlphaFoldDB" id="A0A7G9Y1E5"/>
<accession>A0A7G9Y1E5</accession>
<proteinExistence type="predicted"/>
<evidence type="ECO:0008006" key="3">
    <source>
        <dbReference type="Google" id="ProtNLM"/>
    </source>
</evidence>
<organism evidence="2">
    <name type="scientific">Candidatus Methanogaster sp. ANME-2c ERB4</name>
    <dbReference type="NCBI Taxonomy" id="2759911"/>
    <lineage>
        <taxon>Archaea</taxon>
        <taxon>Methanobacteriati</taxon>
        <taxon>Methanobacteriota</taxon>
        <taxon>Stenosarchaea group</taxon>
        <taxon>Methanomicrobia</taxon>
        <taxon>Methanosarcinales</taxon>
        <taxon>ANME-2 cluster</taxon>
        <taxon>Candidatus Methanogasteraceae</taxon>
        <taxon>Candidatus Methanogaster</taxon>
    </lineage>
</organism>
<evidence type="ECO:0000256" key="1">
    <source>
        <dbReference type="SAM" id="MobiDB-lite"/>
    </source>
</evidence>
<protein>
    <recommendedName>
        <fullName evidence="3">PemK-like protein</fullName>
    </recommendedName>
</protein>
<gene>
    <name evidence="2" type="ORF">LAHICIGM_00002</name>
</gene>
<feature type="compositionally biased region" description="Basic and acidic residues" evidence="1">
    <location>
        <begin position="83"/>
        <end position="93"/>
    </location>
</feature>
<feature type="region of interest" description="Disordered" evidence="1">
    <location>
        <begin position="65"/>
        <end position="93"/>
    </location>
</feature>
<sequence>MVVPFPFSDLTHSKRRPALVVAELEGDDLILCQITSQRIRDEYAVSIEESDFEDGTLRQKSNVRPKAHIRRGSAHHLVSRWQSKLEQDRRGDR</sequence>
<feature type="compositionally biased region" description="Basic residues" evidence="1">
    <location>
        <begin position="65"/>
        <end position="78"/>
    </location>
</feature>
<evidence type="ECO:0000313" key="2">
    <source>
        <dbReference type="EMBL" id="QNO41829.1"/>
    </source>
</evidence>
<dbReference type="EMBL" id="MT630674">
    <property type="protein sequence ID" value="QNO41829.1"/>
    <property type="molecule type" value="Genomic_DNA"/>
</dbReference>